<feature type="transmembrane region" description="Helical" evidence="1">
    <location>
        <begin position="160"/>
        <end position="182"/>
    </location>
</feature>
<feature type="transmembrane region" description="Helical" evidence="1">
    <location>
        <begin position="333"/>
        <end position="351"/>
    </location>
</feature>
<keyword evidence="1" id="KW-0472">Membrane</keyword>
<protein>
    <submittedName>
        <fullName evidence="2">Amino acid transporter</fullName>
    </submittedName>
</protein>
<proteinExistence type="predicted"/>
<feature type="transmembrane region" description="Helical" evidence="1">
    <location>
        <begin position="202"/>
        <end position="227"/>
    </location>
</feature>
<keyword evidence="3" id="KW-1185">Reference proteome</keyword>
<gene>
    <name evidence="2" type="ORF">K5L94_18475</name>
</gene>
<organism evidence="2 3">
    <name type="scientific">Stenotrophomonas forensis</name>
    <dbReference type="NCBI Taxonomy" id="2871169"/>
    <lineage>
        <taxon>Bacteria</taxon>
        <taxon>Pseudomonadati</taxon>
        <taxon>Pseudomonadota</taxon>
        <taxon>Gammaproteobacteria</taxon>
        <taxon>Lysobacterales</taxon>
        <taxon>Lysobacteraceae</taxon>
        <taxon>Stenotrophomonas</taxon>
        <taxon>Stenotrophomonas maltophilia group</taxon>
    </lineage>
</organism>
<dbReference type="RefSeq" id="WP_274511135.1">
    <property type="nucleotide sequence ID" value="NZ_CP082270.1"/>
</dbReference>
<feature type="transmembrane region" description="Helical" evidence="1">
    <location>
        <begin position="91"/>
        <end position="112"/>
    </location>
</feature>
<dbReference type="Proteomes" id="UP001216828">
    <property type="component" value="Chromosome"/>
</dbReference>
<sequence length="408" mass="41477">MDSDSGPGDMGDAGPGRDHLAGVILTLMLGGSVIALVGQHTAAQAGPAIVLSLLLAALGTAPLLYCLHILGRQLPVAEGLHGLLRARWGRVPAGLLCAALLVELMATSAGVAQSMASHVHALLASCGIEAGNAMPVALMATLGLLLLGLIGLLPPRRGALVACALLTVKLGTGLLLLVLAARHVHYALWIPWLPEATAPYRFGPGGVLAASVPLLGMFACAGLVLGFPGVCGQVRTRQAALLASTLLLAMLLLIVLAALQSGLVEFPALASTRPLSVALQQHPQLQWMMPLLPLAGASGLAALLLVLLRVAARLATQLWTAARDASHGRVAPPMPVAVVLAAALLALAMPMGTLPVLPGPATLLVMAALCLAALRAQVPLPRALPVLAPLAAALCLLAAAERMRAWPG</sequence>
<dbReference type="EMBL" id="CP082270">
    <property type="protein sequence ID" value="WDM63070.1"/>
    <property type="molecule type" value="Genomic_DNA"/>
</dbReference>
<keyword evidence="1" id="KW-1133">Transmembrane helix</keyword>
<evidence type="ECO:0000313" key="2">
    <source>
        <dbReference type="EMBL" id="WDM63070.1"/>
    </source>
</evidence>
<name>A0ABY7XZB5_9GAMM</name>
<feature type="transmembrane region" description="Helical" evidence="1">
    <location>
        <begin position="291"/>
        <end position="312"/>
    </location>
</feature>
<dbReference type="Gene3D" id="1.20.1740.10">
    <property type="entry name" value="Amino acid/polyamine transporter I"/>
    <property type="match status" value="1"/>
</dbReference>
<keyword evidence="1" id="KW-0812">Transmembrane</keyword>
<feature type="transmembrane region" description="Helical" evidence="1">
    <location>
        <begin position="383"/>
        <end position="400"/>
    </location>
</feature>
<feature type="transmembrane region" description="Helical" evidence="1">
    <location>
        <begin position="239"/>
        <end position="259"/>
    </location>
</feature>
<feature type="transmembrane region" description="Helical" evidence="1">
    <location>
        <begin position="48"/>
        <end position="70"/>
    </location>
</feature>
<accession>A0ABY7XZB5</accession>
<evidence type="ECO:0000256" key="1">
    <source>
        <dbReference type="SAM" id="Phobius"/>
    </source>
</evidence>
<evidence type="ECO:0000313" key="3">
    <source>
        <dbReference type="Proteomes" id="UP001216828"/>
    </source>
</evidence>
<reference evidence="2 3" key="1">
    <citation type="submission" date="2021-08" db="EMBL/GenBank/DDBJ databases">
        <title>Stenotrophomonas forensis sp. nov., isolated from contaminated viral transport media.</title>
        <authorList>
            <person name="Nguyen S.V."/>
            <person name="Edwards D."/>
            <person name="Scott S."/>
            <person name="Doss J."/>
            <person name="Merid S."/>
            <person name="Zelaya E."/>
            <person name="Maza C."/>
            <person name="Mann M."/>
            <person name="Hamilton B."/>
            <person name="Blackwell R."/>
            <person name="Tran A."/>
            <person name="Hauser J."/>
        </authorList>
    </citation>
    <scope>NUCLEOTIDE SEQUENCE [LARGE SCALE GENOMIC DNA]</scope>
    <source>
        <strain evidence="2 3">DFS-20110405</strain>
    </source>
</reference>
<feature type="transmembrane region" description="Helical" evidence="1">
    <location>
        <begin position="132"/>
        <end position="153"/>
    </location>
</feature>
<feature type="transmembrane region" description="Helical" evidence="1">
    <location>
        <begin position="20"/>
        <end position="42"/>
    </location>
</feature>